<protein>
    <submittedName>
        <fullName evidence="1">Uncharacterized protein</fullName>
    </submittedName>
</protein>
<gene>
    <name evidence="1" type="ORF">MCOR_45364</name>
</gene>
<proteinExistence type="predicted"/>
<dbReference type="Proteomes" id="UP000507470">
    <property type="component" value="Unassembled WGS sequence"/>
</dbReference>
<organism evidence="1 2">
    <name type="scientific">Mytilus coruscus</name>
    <name type="common">Sea mussel</name>
    <dbReference type="NCBI Taxonomy" id="42192"/>
    <lineage>
        <taxon>Eukaryota</taxon>
        <taxon>Metazoa</taxon>
        <taxon>Spiralia</taxon>
        <taxon>Lophotrochozoa</taxon>
        <taxon>Mollusca</taxon>
        <taxon>Bivalvia</taxon>
        <taxon>Autobranchia</taxon>
        <taxon>Pteriomorphia</taxon>
        <taxon>Mytilida</taxon>
        <taxon>Mytiloidea</taxon>
        <taxon>Mytilidae</taxon>
        <taxon>Mytilinae</taxon>
        <taxon>Mytilus</taxon>
    </lineage>
</organism>
<dbReference type="OrthoDB" id="6759373at2759"/>
<dbReference type="AlphaFoldDB" id="A0A6J8DWY5"/>
<evidence type="ECO:0000313" key="2">
    <source>
        <dbReference type="Proteomes" id="UP000507470"/>
    </source>
</evidence>
<dbReference type="EMBL" id="CACVKT020007994">
    <property type="protein sequence ID" value="CAC5412385.1"/>
    <property type="molecule type" value="Genomic_DNA"/>
</dbReference>
<accession>A0A6J8DWY5</accession>
<evidence type="ECO:0000313" key="1">
    <source>
        <dbReference type="EMBL" id="CAC5412385.1"/>
    </source>
</evidence>
<keyword evidence="2" id="KW-1185">Reference proteome</keyword>
<name>A0A6J8DWY5_MYTCO</name>
<sequence length="152" mass="16845">MNNWSPSTKAIELVTALKDEAMVCVSFLTPETKRSFSALCAAMSNRSGDHGVCFKGRDVRKSFPTIDTATHSTLSVEYMLRGLLDQIIAIELLRGLPDQIIAIELLRGLMDQIIAIELLRGLLDQIIAIELLRGLLDQIIADCWTRSLLLSC</sequence>
<reference evidence="1 2" key="1">
    <citation type="submission" date="2020-06" db="EMBL/GenBank/DDBJ databases">
        <authorList>
            <person name="Li R."/>
            <person name="Bekaert M."/>
        </authorList>
    </citation>
    <scope>NUCLEOTIDE SEQUENCE [LARGE SCALE GENOMIC DNA]</scope>
    <source>
        <strain evidence="2">wild</strain>
    </source>
</reference>